<dbReference type="Gramene" id="mRNA:HanXRQr2_Chr11g0511681">
    <property type="protein sequence ID" value="mRNA:HanXRQr2_Chr11g0511681"/>
    <property type="gene ID" value="HanXRQr2_Chr11g0511681"/>
</dbReference>
<keyword evidence="2" id="KW-1185">Reference proteome</keyword>
<name>A0A9K3N1N3_HELAN</name>
<proteinExistence type="predicted"/>
<protein>
    <submittedName>
        <fullName evidence="1">Uncharacterized protein</fullName>
    </submittedName>
</protein>
<evidence type="ECO:0000313" key="2">
    <source>
        <dbReference type="Proteomes" id="UP000215914"/>
    </source>
</evidence>
<comment type="caution">
    <text evidence="1">The sequence shown here is derived from an EMBL/GenBank/DDBJ whole genome shotgun (WGS) entry which is preliminary data.</text>
</comment>
<evidence type="ECO:0000313" key="1">
    <source>
        <dbReference type="EMBL" id="KAF5783769.1"/>
    </source>
</evidence>
<dbReference type="AlphaFoldDB" id="A0A9K3N1N3"/>
<accession>A0A9K3N1N3</accession>
<sequence length="55" mass="6545">MLQSTVPPLYLHELVLIAQSWLLRHTKLLLPEHEAHPSRFQYKFCSLPFWNSITL</sequence>
<dbReference type="Proteomes" id="UP000215914">
    <property type="component" value="Unassembled WGS sequence"/>
</dbReference>
<reference evidence="1" key="2">
    <citation type="submission" date="2020-06" db="EMBL/GenBank/DDBJ databases">
        <title>Helianthus annuus Genome sequencing and assembly Release 2.</title>
        <authorList>
            <person name="Gouzy J."/>
            <person name="Langlade N."/>
            <person name="Munos S."/>
        </authorList>
    </citation>
    <scope>NUCLEOTIDE SEQUENCE</scope>
    <source>
        <tissue evidence="1">Leaves</tissue>
    </source>
</reference>
<gene>
    <name evidence="1" type="ORF">HanXRQr2_Chr11g0511681</name>
</gene>
<dbReference type="EMBL" id="MNCJ02000326">
    <property type="protein sequence ID" value="KAF5783769.1"/>
    <property type="molecule type" value="Genomic_DNA"/>
</dbReference>
<reference evidence="1" key="1">
    <citation type="journal article" date="2017" name="Nature">
        <title>The sunflower genome provides insights into oil metabolism, flowering and Asterid evolution.</title>
        <authorList>
            <person name="Badouin H."/>
            <person name="Gouzy J."/>
            <person name="Grassa C.J."/>
            <person name="Murat F."/>
            <person name="Staton S.E."/>
            <person name="Cottret L."/>
            <person name="Lelandais-Briere C."/>
            <person name="Owens G.L."/>
            <person name="Carrere S."/>
            <person name="Mayjonade B."/>
            <person name="Legrand L."/>
            <person name="Gill N."/>
            <person name="Kane N.C."/>
            <person name="Bowers J.E."/>
            <person name="Hubner S."/>
            <person name="Bellec A."/>
            <person name="Berard A."/>
            <person name="Berges H."/>
            <person name="Blanchet N."/>
            <person name="Boniface M.C."/>
            <person name="Brunel D."/>
            <person name="Catrice O."/>
            <person name="Chaidir N."/>
            <person name="Claudel C."/>
            <person name="Donnadieu C."/>
            <person name="Faraut T."/>
            <person name="Fievet G."/>
            <person name="Helmstetter N."/>
            <person name="King M."/>
            <person name="Knapp S.J."/>
            <person name="Lai Z."/>
            <person name="Le Paslier M.C."/>
            <person name="Lippi Y."/>
            <person name="Lorenzon L."/>
            <person name="Mandel J.R."/>
            <person name="Marage G."/>
            <person name="Marchand G."/>
            <person name="Marquand E."/>
            <person name="Bret-Mestries E."/>
            <person name="Morien E."/>
            <person name="Nambeesan S."/>
            <person name="Nguyen T."/>
            <person name="Pegot-Espagnet P."/>
            <person name="Pouilly N."/>
            <person name="Raftis F."/>
            <person name="Sallet E."/>
            <person name="Schiex T."/>
            <person name="Thomas J."/>
            <person name="Vandecasteele C."/>
            <person name="Vares D."/>
            <person name="Vear F."/>
            <person name="Vautrin S."/>
            <person name="Crespi M."/>
            <person name="Mangin B."/>
            <person name="Burke J.M."/>
            <person name="Salse J."/>
            <person name="Munos S."/>
            <person name="Vincourt P."/>
            <person name="Rieseberg L.H."/>
            <person name="Langlade N.B."/>
        </authorList>
    </citation>
    <scope>NUCLEOTIDE SEQUENCE</scope>
    <source>
        <tissue evidence="1">Leaves</tissue>
    </source>
</reference>
<organism evidence="1 2">
    <name type="scientific">Helianthus annuus</name>
    <name type="common">Common sunflower</name>
    <dbReference type="NCBI Taxonomy" id="4232"/>
    <lineage>
        <taxon>Eukaryota</taxon>
        <taxon>Viridiplantae</taxon>
        <taxon>Streptophyta</taxon>
        <taxon>Embryophyta</taxon>
        <taxon>Tracheophyta</taxon>
        <taxon>Spermatophyta</taxon>
        <taxon>Magnoliopsida</taxon>
        <taxon>eudicotyledons</taxon>
        <taxon>Gunneridae</taxon>
        <taxon>Pentapetalae</taxon>
        <taxon>asterids</taxon>
        <taxon>campanulids</taxon>
        <taxon>Asterales</taxon>
        <taxon>Asteraceae</taxon>
        <taxon>Asteroideae</taxon>
        <taxon>Heliantheae alliance</taxon>
        <taxon>Heliantheae</taxon>
        <taxon>Helianthus</taxon>
    </lineage>
</organism>